<evidence type="ECO:0000313" key="8">
    <source>
        <dbReference type="EMBL" id="AKZ54061.1"/>
    </source>
</evidence>
<evidence type="ECO:0000256" key="2">
    <source>
        <dbReference type="ARBA" id="ARBA00022475"/>
    </source>
</evidence>
<dbReference type="AlphaFoldDB" id="A3KJM6"/>
<dbReference type="EMBL" id="CP012382">
    <property type="protein sequence ID" value="AKZ54061.1"/>
    <property type="molecule type" value="Genomic_DNA"/>
</dbReference>
<evidence type="ECO:0000256" key="3">
    <source>
        <dbReference type="ARBA" id="ARBA00022692"/>
    </source>
</evidence>
<dbReference type="InterPro" id="IPR036259">
    <property type="entry name" value="MFS_trans_sf"/>
</dbReference>
<feature type="transmembrane region" description="Helical" evidence="6">
    <location>
        <begin position="64"/>
        <end position="85"/>
    </location>
</feature>
<evidence type="ECO:0000313" key="9">
    <source>
        <dbReference type="EMBL" id="CAJ89911.1"/>
    </source>
</evidence>
<protein>
    <submittedName>
        <fullName evidence="9">Putative integral membrane efflux protein</fullName>
    </submittedName>
</protein>
<dbReference type="PANTHER" id="PTHR23513:SF17">
    <property type="entry name" value="MEMBRANE PROTEIN"/>
    <property type="match status" value="1"/>
</dbReference>
<dbReference type="RefSeq" id="WP_342342856.1">
    <property type="nucleotide sequence ID" value="NZ_CP012382.1"/>
</dbReference>
<comment type="subcellular location">
    <subcellularLocation>
        <location evidence="1">Cell membrane</location>
        <topology evidence="1">Multi-pass membrane protein</topology>
    </subcellularLocation>
</comment>
<reference evidence="10" key="2">
    <citation type="journal article" date="2015" name="J. Biotechnol.">
        <title>Complete genome sequence of Streptomyces ambofaciens ATCC 23877, the spiramycin producer.</title>
        <authorList>
            <person name="Thibessard A."/>
            <person name="Haas D."/>
            <person name="Gerbaud C."/>
            <person name="Aigle B."/>
            <person name="Lautru S."/>
            <person name="Pernodet J.L."/>
            <person name="Leblond P."/>
        </authorList>
    </citation>
    <scope>NUCLEOTIDE SEQUENCE [LARGE SCALE GENOMIC DNA]</scope>
    <source>
        <strain evidence="10">ATCC 23877 / 3486 / DSM 40053 / JCM 4204 / NBRC 12836 / NRRL B-2516</strain>
    </source>
</reference>
<reference evidence="8" key="3">
    <citation type="submission" date="2015-07" db="EMBL/GenBank/DDBJ databases">
        <title>Complete genome sequence of Streptomyces ambofaciens ATCC 23877, the spiramycin producer.</title>
        <authorList>
            <person name="Thibessard A."/>
            <person name="Haas D."/>
            <person name="Gerbaud C."/>
            <person name="Aigle B."/>
            <person name="Lautru S."/>
            <person name="Pernodet J.-L."/>
            <person name="Leblond P."/>
        </authorList>
    </citation>
    <scope>NUCLEOTIDE SEQUENCE [LARGE SCALE GENOMIC DNA]</scope>
    <source>
        <strain evidence="8">ATCC 23877</strain>
    </source>
</reference>
<feature type="domain" description="Major facilitator superfamily (MFS) profile" evidence="7">
    <location>
        <begin position="1"/>
        <end position="421"/>
    </location>
</feature>
<dbReference type="KEGG" id="samb:SAM23877_1012"/>
<dbReference type="EMBL" id="AM238663">
    <property type="protein sequence ID" value="CAJ89911.1"/>
    <property type="molecule type" value="Genomic_DNA"/>
</dbReference>
<dbReference type="Gene3D" id="1.20.1250.20">
    <property type="entry name" value="MFS general substrate transporter like domains"/>
    <property type="match status" value="1"/>
</dbReference>
<accession>A3KJM6</accession>
<feature type="transmembrane region" description="Helical" evidence="6">
    <location>
        <begin position="333"/>
        <end position="355"/>
    </location>
</feature>
<dbReference type="GO" id="GO:0022857">
    <property type="term" value="F:transmembrane transporter activity"/>
    <property type="evidence" value="ECO:0007669"/>
    <property type="project" value="InterPro"/>
</dbReference>
<evidence type="ECO:0000256" key="4">
    <source>
        <dbReference type="ARBA" id="ARBA00022989"/>
    </source>
</evidence>
<keyword evidence="5 6" id="KW-0472">Membrane</keyword>
<feature type="transmembrane region" description="Helical" evidence="6">
    <location>
        <begin position="280"/>
        <end position="299"/>
    </location>
</feature>
<dbReference type="SUPFAM" id="SSF103473">
    <property type="entry name" value="MFS general substrate transporter"/>
    <property type="match status" value="1"/>
</dbReference>
<gene>
    <name evidence="8" type="ORF">SAM23877_1012</name>
    <name evidence="9" type="ORF">SAML0925</name>
</gene>
<proteinExistence type="predicted"/>
<sequence>MTSRADEPLHEAAPHAPAVALTPSTPAHRDGNVLRWLIAYTFSVVGDAAYFVALGWAAQKVAGPAQVGLVMAVGAIPRAILMLGGGVIADRFGPRRVVISSDAVRAVVILAAAAALAFSTPGLWLLVALALVFGVVDALFMPAVGAMPPRLTGRDQLMRVQSLRNLVQRSGHIAGPPLAGFSMGLGGPAAAFAVTGVLFTLSLFLLVAVRLAPLPPEEQPAADSTARRDLVDGIVYLRHEPVVGPLVLSGLLSMIGCIPPMAIGVIMLAEERGWGPSGGAWVNAALSTGVCTTSLLLVVRGRFPRAGHWHNITLLVASAGIGLIGVMPNLVLAVAVALVSGLVSGLCGGLAMALMQANTVLAFQGRVASVQALSAVGITPVMFPLFGLLVEGWGVGPTFLLFGCISMLGATVSTASHAVRHADLDFTRTTD</sequence>
<dbReference type="GO" id="GO:0005886">
    <property type="term" value="C:plasma membrane"/>
    <property type="evidence" value="ECO:0007669"/>
    <property type="project" value="UniProtKB-SubCell"/>
</dbReference>
<organism evidence="9">
    <name type="scientific">Streptomyces ambofaciens (strain ATCC 23877 / 3486 / DSM 40053 / JCM 4204 / NBRC 12836 / NRRL B-2516)</name>
    <dbReference type="NCBI Taxonomy" id="278992"/>
    <lineage>
        <taxon>Bacteria</taxon>
        <taxon>Bacillati</taxon>
        <taxon>Actinomycetota</taxon>
        <taxon>Actinomycetes</taxon>
        <taxon>Kitasatosporales</taxon>
        <taxon>Streptomycetaceae</taxon>
        <taxon>Streptomyces</taxon>
    </lineage>
</organism>
<dbReference type="STRING" id="1889.SAM40697_0885"/>
<dbReference type="Pfam" id="PF07690">
    <property type="entry name" value="MFS_1"/>
    <property type="match status" value="1"/>
</dbReference>
<evidence type="ECO:0000313" key="10">
    <source>
        <dbReference type="Proteomes" id="UP000061018"/>
    </source>
</evidence>
<evidence type="ECO:0000256" key="5">
    <source>
        <dbReference type="ARBA" id="ARBA00023136"/>
    </source>
</evidence>
<feature type="transmembrane region" description="Helical" evidence="6">
    <location>
        <begin position="246"/>
        <end position="268"/>
    </location>
</feature>
<dbReference type="CDD" id="cd06173">
    <property type="entry name" value="MFS_MefA_like"/>
    <property type="match status" value="1"/>
</dbReference>
<evidence type="ECO:0000256" key="1">
    <source>
        <dbReference type="ARBA" id="ARBA00004651"/>
    </source>
</evidence>
<feature type="transmembrane region" description="Helical" evidence="6">
    <location>
        <begin position="189"/>
        <end position="209"/>
    </location>
</feature>
<keyword evidence="4 6" id="KW-1133">Transmembrane helix</keyword>
<dbReference type="PANTHER" id="PTHR23513">
    <property type="entry name" value="INTEGRAL MEMBRANE EFFLUX PROTEIN-RELATED"/>
    <property type="match status" value="1"/>
</dbReference>
<dbReference type="InterPro" id="IPR020846">
    <property type="entry name" value="MFS_dom"/>
</dbReference>
<dbReference type="InterPro" id="IPR011701">
    <property type="entry name" value="MFS"/>
</dbReference>
<name>A3KJM6_STRA7</name>
<dbReference type="Proteomes" id="UP000061018">
    <property type="component" value="Chromosome"/>
</dbReference>
<keyword evidence="2" id="KW-1003">Cell membrane</keyword>
<reference evidence="9" key="1">
    <citation type="journal article" date="2006" name="Mol. Biol. Evol.">
        <title>Evolution of the terminal regions of the Streptomyces linear chromosome.</title>
        <authorList>
            <person name="Choulet F."/>
            <person name="Aigle B."/>
            <person name="Gallois A."/>
            <person name="Mangenot S."/>
            <person name="Gerbaud C."/>
            <person name="Truong C."/>
            <person name="Francou F.X."/>
            <person name="Fourrier C."/>
            <person name="Guerineau M."/>
            <person name="Decaris B."/>
            <person name="Barbe V."/>
            <person name="Pernodet J.L."/>
            <person name="Leblond P."/>
        </authorList>
    </citation>
    <scope>NUCLEOTIDE SEQUENCE</scope>
    <source>
        <strain evidence="9">ATCC 23877</strain>
    </source>
</reference>
<feature type="transmembrane region" description="Helical" evidence="6">
    <location>
        <begin position="399"/>
        <end position="419"/>
    </location>
</feature>
<feature type="transmembrane region" description="Helical" evidence="6">
    <location>
        <begin position="367"/>
        <end position="387"/>
    </location>
</feature>
<feature type="transmembrane region" description="Helical" evidence="6">
    <location>
        <begin position="37"/>
        <end position="58"/>
    </location>
</feature>
<evidence type="ECO:0000259" key="7">
    <source>
        <dbReference type="PROSITE" id="PS50850"/>
    </source>
</evidence>
<keyword evidence="3 6" id="KW-0812">Transmembrane</keyword>
<dbReference type="PROSITE" id="PS50850">
    <property type="entry name" value="MFS"/>
    <property type="match status" value="1"/>
</dbReference>
<feature type="transmembrane region" description="Helical" evidence="6">
    <location>
        <begin position="311"/>
        <end position="327"/>
    </location>
</feature>
<evidence type="ECO:0000256" key="6">
    <source>
        <dbReference type="SAM" id="Phobius"/>
    </source>
</evidence>